<dbReference type="HOGENOM" id="CLU_2604709_0_0_9"/>
<comment type="caution">
    <text evidence="2">The sequence shown here is derived from an EMBL/GenBank/DDBJ whole genome shotgun (WGS) entry which is preliminary data.</text>
</comment>
<gene>
    <name evidence="2" type="ORF">SUBVAR_04974</name>
</gene>
<reference evidence="2" key="1">
    <citation type="submission" date="2009-12" db="EMBL/GenBank/DDBJ databases">
        <authorList>
            <person name="Weinstock G."/>
            <person name="Sodergren E."/>
            <person name="Clifton S."/>
            <person name="Fulton L."/>
            <person name="Fulton B."/>
            <person name="Courtney L."/>
            <person name="Fronick C."/>
            <person name="Harrison M."/>
            <person name="Strong C."/>
            <person name="Farmer C."/>
            <person name="Delahaunty K."/>
            <person name="Markovic C."/>
            <person name="Hall O."/>
            <person name="Minx P."/>
            <person name="Tomlinson C."/>
            <person name="Mitreva M."/>
            <person name="Nelson J."/>
            <person name="Hou S."/>
            <person name="Wollam A."/>
            <person name="Pepin K.H."/>
            <person name="Johnson M."/>
            <person name="Bhonagiri V."/>
            <person name="Nash W.E."/>
            <person name="Warren W."/>
            <person name="Chinwalla A."/>
            <person name="Mardis E.R."/>
            <person name="Wilson R.K."/>
        </authorList>
    </citation>
    <scope>NUCLEOTIDE SEQUENCE [LARGE SCALE GENOMIC DNA]</scope>
    <source>
        <strain evidence="2">DSM 15176</strain>
    </source>
</reference>
<organism evidence="2 3">
    <name type="scientific">Subdoligranulum variabile DSM 15176</name>
    <dbReference type="NCBI Taxonomy" id="411471"/>
    <lineage>
        <taxon>Bacteria</taxon>
        <taxon>Bacillati</taxon>
        <taxon>Bacillota</taxon>
        <taxon>Clostridia</taxon>
        <taxon>Eubacteriales</taxon>
        <taxon>Oscillospiraceae</taxon>
        <taxon>Subdoligranulum</taxon>
    </lineage>
</organism>
<evidence type="ECO:0000256" key="1">
    <source>
        <dbReference type="SAM" id="MobiDB-lite"/>
    </source>
</evidence>
<evidence type="ECO:0000313" key="3">
    <source>
        <dbReference type="Proteomes" id="UP000003438"/>
    </source>
</evidence>
<accession>D1PKU0</accession>
<protein>
    <submittedName>
        <fullName evidence="2">Uncharacterized protein</fullName>
    </submittedName>
</protein>
<dbReference type="Proteomes" id="UP000003438">
    <property type="component" value="Unassembled WGS sequence"/>
</dbReference>
<feature type="region of interest" description="Disordered" evidence="1">
    <location>
        <begin position="1"/>
        <end position="79"/>
    </location>
</feature>
<dbReference type="AlphaFoldDB" id="D1PKU0"/>
<feature type="compositionally biased region" description="Basic and acidic residues" evidence="1">
    <location>
        <begin position="66"/>
        <end position="79"/>
    </location>
</feature>
<sequence>MTARGSATESVLKETDAESRGITGEPEQDQQLQKAGKTNAEPIKHQSPAAAQRENVYGAKPQKCAFDQKEERKKPHTEG</sequence>
<keyword evidence="3" id="KW-1185">Reference proteome</keyword>
<dbReference type="EMBL" id="ACBY02000020">
    <property type="protein sequence ID" value="EFB76598.1"/>
    <property type="molecule type" value="Genomic_DNA"/>
</dbReference>
<evidence type="ECO:0000313" key="2">
    <source>
        <dbReference type="EMBL" id="EFB76598.1"/>
    </source>
</evidence>
<name>D1PKU0_9FIRM</name>
<proteinExistence type="predicted"/>